<dbReference type="InterPro" id="IPR045210">
    <property type="entry name" value="RING-Ubox_PUB"/>
</dbReference>
<protein>
    <recommendedName>
        <fullName evidence="3">RING-type E3 ubiquitin transferase</fullName>
        <ecNumber evidence="3">2.3.2.27</ecNumber>
    </recommendedName>
</protein>
<name>W9RJL8_9ROSA</name>
<evidence type="ECO:0000256" key="4">
    <source>
        <dbReference type="ARBA" id="ARBA00022679"/>
    </source>
</evidence>
<evidence type="ECO:0000256" key="1">
    <source>
        <dbReference type="ARBA" id="ARBA00000900"/>
    </source>
</evidence>
<organism evidence="8 9">
    <name type="scientific">Morus notabilis</name>
    <dbReference type="NCBI Taxonomy" id="981085"/>
    <lineage>
        <taxon>Eukaryota</taxon>
        <taxon>Viridiplantae</taxon>
        <taxon>Streptophyta</taxon>
        <taxon>Embryophyta</taxon>
        <taxon>Tracheophyta</taxon>
        <taxon>Spermatophyta</taxon>
        <taxon>Magnoliopsida</taxon>
        <taxon>eudicotyledons</taxon>
        <taxon>Gunneridae</taxon>
        <taxon>Pentapetalae</taxon>
        <taxon>rosids</taxon>
        <taxon>fabids</taxon>
        <taxon>Rosales</taxon>
        <taxon>Moraceae</taxon>
        <taxon>Moreae</taxon>
        <taxon>Morus</taxon>
    </lineage>
</organism>
<dbReference type="InterPro" id="IPR011989">
    <property type="entry name" value="ARM-like"/>
</dbReference>
<dbReference type="PROSITE" id="PS51698">
    <property type="entry name" value="U_BOX"/>
    <property type="match status" value="1"/>
</dbReference>
<dbReference type="PANTHER" id="PTHR45958">
    <property type="entry name" value="RING-TYPE E3 UBIQUITIN TRANSFERASE"/>
    <property type="match status" value="1"/>
</dbReference>
<comment type="catalytic activity">
    <reaction evidence="1">
        <text>S-ubiquitinyl-[E2 ubiquitin-conjugating enzyme]-L-cysteine + [acceptor protein]-L-lysine = [E2 ubiquitin-conjugating enzyme]-L-cysteine + N(6)-ubiquitinyl-[acceptor protein]-L-lysine.</text>
        <dbReference type="EC" id="2.3.2.27"/>
    </reaction>
</comment>
<dbReference type="SUPFAM" id="SSF48371">
    <property type="entry name" value="ARM repeat"/>
    <property type="match status" value="3"/>
</dbReference>
<dbReference type="OrthoDB" id="629492at2759"/>
<comment type="pathway">
    <text evidence="2">Protein modification; protein ubiquitination.</text>
</comment>
<evidence type="ECO:0000256" key="2">
    <source>
        <dbReference type="ARBA" id="ARBA00004906"/>
    </source>
</evidence>
<feature type="region of interest" description="Disordered" evidence="6">
    <location>
        <begin position="1"/>
        <end position="40"/>
    </location>
</feature>
<keyword evidence="4" id="KW-0808">Transferase</keyword>
<proteinExistence type="predicted"/>
<dbReference type="GO" id="GO:0016567">
    <property type="term" value="P:protein ubiquitination"/>
    <property type="evidence" value="ECO:0007669"/>
    <property type="project" value="UniProtKB-UniPathway"/>
</dbReference>
<dbReference type="Proteomes" id="UP000030645">
    <property type="component" value="Unassembled WGS sequence"/>
</dbReference>
<dbReference type="InterPro" id="IPR003613">
    <property type="entry name" value="Ubox_domain"/>
</dbReference>
<dbReference type="Gene3D" id="3.30.40.10">
    <property type="entry name" value="Zinc/RING finger domain, C3HC4 (zinc finger)"/>
    <property type="match status" value="1"/>
</dbReference>
<dbReference type="eggNOG" id="KOG0167">
    <property type="taxonomic scope" value="Eukaryota"/>
</dbReference>
<evidence type="ECO:0000313" key="9">
    <source>
        <dbReference type="Proteomes" id="UP000030645"/>
    </source>
</evidence>
<evidence type="ECO:0000259" key="7">
    <source>
        <dbReference type="PROSITE" id="PS51698"/>
    </source>
</evidence>
<sequence length="1082" mass="119896">MEATPLPTLKTFPNQTNPFPHADPPLQSLPSTSRRKMTSESSFPSFSAAVDSVQTSLSYLCSDNDNNQQSYSSNVTRRFSGFAHRLQLATNHLLRSSRSPDYSDFPPSVHTALRGIAGDLASAGEMVRFYRTKSKTLVLVNCVSLCASIQERTLAISRWLNLLDSAIPDLPDLRKKIADLSTDMKQANFKVTENEERVHCTLQKEGQRRQTKTSKAVESAIVMDLARALGVDPENHAVLSEQIKLLKNDVAQSRSVSERRILSSLERIMENWSTEPTVATWKLDIEFEDDAHISPFKNFICPLTKEVMKEPVVLESSQTYERAAIEYWFERCLEDGRDPTCPVTGQVLGTLELKPNIGLAGAIEEWLNRNVEIQVKIAVQNLGEEPPSVDFVERVLDNVYKISEEHPVSRYKFRNAGIVELIVKLLRNSSKSIGTNLRSKCLLALLSMAKDEESKRIMLEDGTTKLAIHSLMASSEKERECAVKLLLEFGSDEACCIKIASEKGALLLLSSMSGNLEHPALSNLAEQVLKRMEKAEDNIMHLAAAGRFEPLLNRLCEGSDDIKIEMASIVGKMTLTNNGKEQLARQGAKMLVEMLSKPAAQASSLQALHNLSSLDDNATILVDSNVLPALTDILSRNQDTSSESKELAALIMANIVSNPGHWELASADKEGHSMQSESIVYSLLALLLEVSSRYQASILQILCGIASSPQASEPVASHIKSGGGVGTILSFLEHPEVENRKYAFRLSRVLSERFGQDLVHDLRASNKLTLFRDRLLDNQYKGGERSDAARILANLSLSEDEVKVLLGADFVRWAVNTLETQCRNSKGRVTEHAASMLEGLLGILLHFTRSIDLLTLQTVRENSLMTIFCEQLCYPSKPRVKQLAAVGLKNLSECGRQLAARDSEPQPPQGFCSSLVFMCGRASSQPSMCPIHSIPCEEESQWCLLKSNCIKPLVELLTDEDTVVQIAAIEALSTLVMDTSSSFKRAADELERLGVINGVIDLFIEARSDELQEKTIWIIERILRVENHNQPLSLNQALVRALVEAFRRGNPNTKRHAQDALTNLKQLSGVSGKASIQIQSRR</sequence>
<feature type="domain" description="U-box" evidence="7">
    <location>
        <begin position="294"/>
        <end position="373"/>
    </location>
</feature>
<dbReference type="InterPro" id="IPR013083">
    <property type="entry name" value="Znf_RING/FYVE/PHD"/>
</dbReference>
<dbReference type="EC" id="2.3.2.27" evidence="3"/>
<dbReference type="STRING" id="981085.W9RJL8"/>
<evidence type="ECO:0000256" key="5">
    <source>
        <dbReference type="ARBA" id="ARBA00022737"/>
    </source>
</evidence>
<dbReference type="Pfam" id="PF00514">
    <property type="entry name" value="Arm"/>
    <property type="match status" value="1"/>
</dbReference>
<dbReference type="InterPro" id="IPR016024">
    <property type="entry name" value="ARM-type_fold"/>
</dbReference>
<dbReference type="InterPro" id="IPR000225">
    <property type="entry name" value="Armadillo"/>
</dbReference>
<dbReference type="SMART" id="SM00185">
    <property type="entry name" value="ARM"/>
    <property type="match status" value="6"/>
</dbReference>
<dbReference type="SMART" id="SM00504">
    <property type="entry name" value="Ubox"/>
    <property type="match status" value="1"/>
</dbReference>
<reference evidence="9" key="1">
    <citation type="submission" date="2013-01" db="EMBL/GenBank/DDBJ databases">
        <title>Draft Genome Sequence of a Mulberry Tree, Morus notabilis C.K. Schneid.</title>
        <authorList>
            <person name="He N."/>
            <person name="Zhao S."/>
        </authorList>
    </citation>
    <scope>NUCLEOTIDE SEQUENCE</scope>
</reference>
<dbReference type="Gene3D" id="1.25.10.10">
    <property type="entry name" value="Leucine-rich Repeat Variant"/>
    <property type="match status" value="3"/>
</dbReference>
<evidence type="ECO:0000256" key="3">
    <source>
        <dbReference type="ARBA" id="ARBA00012483"/>
    </source>
</evidence>
<evidence type="ECO:0000256" key="6">
    <source>
        <dbReference type="SAM" id="MobiDB-lite"/>
    </source>
</evidence>
<evidence type="ECO:0000313" key="8">
    <source>
        <dbReference type="EMBL" id="EXB94113.1"/>
    </source>
</evidence>
<dbReference type="KEGG" id="mnt:21391002"/>
<dbReference type="AlphaFoldDB" id="W9RJL8"/>
<gene>
    <name evidence="8" type="ORF">L484_007607</name>
</gene>
<keyword evidence="9" id="KW-1185">Reference proteome</keyword>
<dbReference type="UniPathway" id="UPA00143"/>
<accession>W9RJL8</accession>
<dbReference type="CDD" id="cd16664">
    <property type="entry name" value="RING-Ubox_PUB"/>
    <property type="match status" value="1"/>
</dbReference>
<keyword evidence="5" id="KW-0677">Repeat</keyword>
<dbReference type="SUPFAM" id="SSF57850">
    <property type="entry name" value="RING/U-box"/>
    <property type="match status" value="1"/>
</dbReference>
<dbReference type="GO" id="GO:0061630">
    <property type="term" value="F:ubiquitin protein ligase activity"/>
    <property type="evidence" value="ECO:0007669"/>
    <property type="project" value="UniProtKB-EC"/>
</dbReference>
<dbReference type="PANTHER" id="PTHR45958:SF14">
    <property type="entry name" value="RING-TYPE E3 UBIQUITIN TRANSFERASE"/>
    <property type="match status" value="1"/>
</dbReference>
<dbReference type="InterPro" id="IPR052608">
    <property type="entry name" value="U-box_domain_protein"/>
</dbReference>
<dbReference type="EMBL" id="KE345123">
    <property type="protein sequence ID" value="EXB94113.1"/>
    <property type="molecule type" value="Genomic_DNA"/>
</dbReference>
<dbReference type="Pfam" id="PF04564">
    <property type="entry name" value="U-box"/>
    <property type="match status" value="1"/>
</dbReference>